<dbReference type="CDD" id="cd00552">
    <property type="entry name" value="RaiA"/>
    <property type="match status" value="1"/>
</dbReference>
<evidence type="ECO:0000256" key="1">
    <source>
        <dbReference type="ARBA" id="ARBA00022845"/>
    </source>
</evidence>
<evidence type="ECO:0000256" key="4">
    <source>
        <dbReference type="HAMAP-Rule" id="MF_00839"/>
    </source>
</evidence>
<feature type="domain" description="Sigma 54 modulation/S30EA ribosomal protein C-terminal" evidence="6">
    <location>
        <begin position="119"/>
        <end position="171"/>
    </location>
</feature>
<organism evidence="7 8">
    <name type="scientific">Leptospirillum ferriphilum YSK</name>
    <dbReference type="NCBI Taxonomy" id="1441628"/>
    <lineage>
        <taxon>Bacteria</taxon>
        <taxon>Pseudomonadati</taxon>
        <taxon>Nitrospirota</taxon>
        <taxon>Nitrospiria</taxon>
        <taxon>Nitrospirales</taxon>
        <taxon>Nitrospiraceae</taxon>
        <taxon>Leptospirillum</taxon>
    </lineage>
</organism>
<dbReference type="Gene3D" id="3.30.505.50">
    <property type="entry name" value="Sigma 54 modulation/S30EA ribosomal protein, C-terminal domain"/>
    <property type="match status" value="1"/>
</dbReference>
<dbReference type="GO" id="GO:0043024">
    <property type="term" value="F:ribosomal small subunit binding"/>
    <property type="evidence" value="ECO:0007669"/>
    <property type="project" value="TreeGrafter"/>
</dbReference>
<protein>
    <recommendedName>
        <fullName evidence="3 4">Ribosome hibernation promoting factor</fullName>
        <shortName evidence="4">HPF</shortName>
    </recommendedName>
</protein>
<dbReference type="RefSeq" id="WP_014960879.1">
    <property type="nucleotide sequence ID" value="NZ_CP007243.1"/>
</dbReference>
<accession>A0A059XYU5</accession>
<name>A0A059XYU5_9BACT</name>
<proteinExistence type="inferred from homology"/>
<dbReference type="NCBIfam" id="TIGR00741">
    <property type="entry name" value="yfiA"/>
    <property type="match status" value="1"/>
</dbReference>
<comment type="subunit">
    <text evidence="4">Interacts with 100S ribosomes.</text>
</comment>
<dbReference type="SUPFAM" id="SSF69754">
    <property type="entry name" value="Ribosome binding protein Y (YfiA homologue)"/>
    <property type="match status" value="1"/>
</dbReference>
<dbReference type="Proteomes" id="UP000027059">
    <property type="component" value="Chromosome"/>
</dbReference>
<dbReference type="GO" id="GO:0045900">
    <property type="term" value="P:negative regulation of translational elongation"/>
    <property type="evidence" value="ECO:0007669"/>
    <property type="project" value="TreeGrafter"/>
</dbReference>
<keyword evidence="1 4" id="KW-0810">Translation regulation</keyword>
<comment type="subcellular location">
    <subcellularLocation>
        <location evidence="4">Cytoplasm</location>
    </subcellularLocation>
</comment>
<evidence type="ECO:0000256" key="5">
    <source>
        <dbReference type="SAM" id="MobiDB-lite"/>
    </source>
</evidence>
<dbReference type="Gene3D" id="3.30.160.100">
    <property type="entry name" value="Ribosome hibernation promotion factor-like"/>
    <property type="match status" value="1"/>
</dbReference>
<dbReference type="OrthoDB" id="9795980at2"/>
<gene>
    <name evidence="4" type="primary">hpf</name>
    <name evidence="7" type="ORF">Y981_05255</name>
</gene>
<reference evidence="7 8" key="2">
    <citation type="journal article" date="2015" name="Biomed. Res. Int.">
        <title>Effects of Arsenite Resistance on the Growth and Functional Gene Expression of Leptospirillum ferriphilum and Acidithiobacillus thiooxidans in Pure Culture and Coculture.</title>
        <authorList>
            <person name="Jiang H."/>
            <person name="Liang Y."/>
            <person name="Yin H."/>
            <person name="Xiao Y."/>
            <person name="Guo X."/>
            <person name="Xu Y."/>
            <person name="Hu Q."/>
            <person name="Liu H."/>
            <person name="Liu X."/>
        </authorList>
    </citation>
    <scope>NUCLEOTIDE SEQUENCE [LARGE SCALE GENOMIC DNA]</scope>
    <source>
        <strain evidence="7 8">YSK</strain>
    </source>
</reference>
<sequence length="176" mass="19953">MQITLTGRHMEITEAIRAKVQEKMELLDRVAPENCRADVILGVEKFRQKVEVTLHANGRLIHAESVTNDLYASLDLAVDKLERQLVRFKEKIRHGHATNGQSGKPTMESVSADNGKPLPSLVKTKRFPVKPMSLDDAILQMELLDKDFFLYTDVASESLRVLYRRRDGSLGQIQPE</sequence>
<feature type="region of interest" description="Disordered" evidence="5">
    <location>
        <begin position="92"/>
        <end position="116"/>
    </location>
</feature>
<keyword evidence="8" id="KW-1185">Reference proteome</keyword>
<evidence type="ECO:0000313" key="8">
    <source>
        <dbReference type="Proteomes" id="UP000027059"/>
    </source>
</evidence>
<comment type="subunit">
    <text evidence="2">Associates exclusively with 100S ribosomes, which are dimers of 70S ribosomes.</text>
</comment>
<dbReference type="InterPro" id="IPR032528">
    <property type="entry name" value="Ribosom_S30AE_C"/>
</dbReference>
<dbReference type="InterPro" id="IPR036567">
    <property type="entry name" value="RHF-like"/>
</dbReference>
<dbReference type="GO" id="GO:0022627">
    <property type="term" value="C:cytosolic small ribosomal subunit"/>
    <property type="evidence" value="ECO:0007669"/>
    <property type="project" value="TreeGrafter"/>
</dbReference>
<dbReference type="KEGG" id="lfp:Y981_05255"/>
<evidence type="ECO:0000256" key="3">
    <source>
        <dbReference type="ARBA" id="ARBA00041148"/>
    </source>
</evidence>
<dbReference type="AlphaFoldDB" id="A0A059XYU5"/>
<comment type="function">
    <text evidence="4">Required for dimerization of active 70S ribosomes into 100S ribosomes in stationary phase; 100S ribosomes are translationally inactive and sometimes present during exponential growth.</text>
</comment>
<dbReference type="Pfam" id="PF16321">
    <property type="entry name" value="Ribosom_S30AE_C"/>
    <property type="match status" value="1"/>
</dbReference>
<dbReference type="HOGENOM" id="CLU_071472_0_3_0"/>
<dbReference type="InterPro" id="IPR003489">
    <property type="entry name" value="RHF/RaiA"/>
</dbReference>
<evidence type="ECO:0000256" key="2">
    <source>
        <dbReference type="ARBA" id="ARBA00038695"/>
    </source>
</evidence>
<dbReference type="InterPro" id="IPR038416">
    <property type="entry name" value="Ribosom_S30AE_C_sf"/>
</dbReference>
<dbReference type="PANTHER" id="PTHR33231:SF1">
    <property type="entry name" value="30S RIBOSOMAL PROTEIN"/>
    <property type="match status" value="1"/>
</dbReference>
<dbReference type="InterPro" id="IPR050574">
    <property type="entry name" value="HPF/YfiA_ribosome-assoc"/>
</dbReference>
<dbReference type="EMBL" id="CP007243">
    <property type="protein sequence ID" value="AIA30392.1"/>
    <property type="molecule type" value="Genomic_DNA"/>
</dbReference>
<dbReference type="InterPro" id="IPR034694">
    <property type="entry name" value="HPF_long/plastid"/>
</dbReference>
<dbReference type="HAMAP" id="MF_00839">
    <property type="entry name" value="HPF"/>
    <property type="match status" value="1"/>
</dbReference>
<evidence type="ECO:0000313" key="7">
    <source>
        <dbReference type="EMBL" id="AIA30392.1"/>
    </source>
</evidence>
<reference evidence="8" key="1">
    <citation type="submission" date="2014-02" db="EMBL/GenBank/DDBJ databases">
        <title>Complete genome sequence and comparative genomic analysis of the nitrogen-fixing bacterium Leptospirillum ferriphilum YSK.</title>
        <authorList>
            <person name="Guo X."/>
            <person name="Yin H."/>
            <person name="Liang Y."/>
            <person name="Hu Q."/>
            <person name="Ma L."/>
            <person name="Xiao Y."/>
            <person name="Zhang X."/>
            <person name="Qiu G."/>
            <person name="Liu X."/>
        </authorList>
    </citation>
    <scope>NUCLEOTIDE SEQUENCE [LARGE SCALE GENOMIC DNA]</scope>
    <source>
        <strain evidence="8">YSK</strain>
    </source>
</reference>
<feature type="compositionally biased region" description="Polar residues" evidence="5">
    <location>
        <begin position="98"/>
        <end position="112"/>
    </location>
</feature>
<evidence type="ECO:0000259" key="6">
    <source>
        <dbReference type="Pfam" id="PF16321"/>
    </source>
</evidence>
<dbReference type="PANTHER" id="PTHR33231">
    <property type="entry name" value="30S RIBOSOMAL PROTEIN"/>
    <property type="match status" value="1"/>
</dbReference>
<dbReference type="Pfam" id="PF02482">
    <property type="entry name" value="Ribosomal_S30AE"/>
    <property type="match status" value="1"/>
</dbReference>
<keyword evidence="4" id="KW-0963">Cytoplasm</keyword>
<comment type="similarity">
    <text evidence="4">Belongs to the HPF/YfiA ribosome-associated protein family. Long HPF subfamily.</text>
</comment>